<dbReference type="FunFam" id="3.80.10.10:FF:001164">
    <property type="entry name" value="GH01279p"/>
    <property type="match status" value="1"/>
</dbReference>
<dbReference type="InterPro" id="IPR032675">
    <property type="entry name" value="LRR_dom_sf"/>
</dbReference>
<dbReference type="PANTHER" id="PTHR24373:SF397">
    <property type="entry name" value="IG-LIKE DOMAIN-CONTAINING PROTEIN"/>
    <property type="match status" value="1"/>
</dbReference>
<feature type="compositionally biased region" description="Polar residues" evidence="4">
    <location>
        <begin position="616"/>
        <end position="651"/>
    </location>
</feature>
<dbReference type="PROSITE" id="PS51450">
    <property type="entry name" value="LRR"/>
    <property type="match status" value="1"/>
</dbReference>
<evidence type="ECO:0000256" key="4">
    <source>
        <dbReference type="SAM" id="MobiDB-lite"/>
    </source>
</evidence>
<dbReference type="InterPro" id="IPR001611">
    <property type="entry name" value="Leu-rich_rpt"/>
</dbReference>
<organism evidence="5 6">
    <name type="scientific">Elysia crispata</name>
    <name type="common">lettuce slug</name>
    <dbReference type="NCBI Taxonomy" id="231223"/>
    <lineage>
        <taxon>Eukaryota</taxon>
        <taxon>Metazoa</taxon>
        <taxon>Spiralia</taxon>
        <taxon>Lophotrochozoa</taxon>
        <taxon>Mollusca</taxon>
        <taxon>Gastropoda</taxon>
        <taxon>Heterobranchia</taxon>
        <taxon>Euthyneura</taxon>
        <taxon>Panpulmonata</taxon>
        <taxon>Sacoglossa</taxon>
        <taxon>Placobranchoidea</taxon>
        <taxon>Plakobranchidae</taxon>
        <taxon>Elysia</taxon>
    </lineage>
</organism>
<feature type="compositionally biased region" description="Polar residues" evidence="4">
    <location>
        <begin position="883"/>
        <end position="898"/>
    </location>
</feature>
<feature type="compositionally biased region" description="Polar residues" evidence="4">
    <location>
        <begin position="522"/>
        <end position="545"/>
    </location>
</feature>
<evidence type="ECO:0000256" key="3">
    <source>
        <dbReference type="ARBA" id="ARBA00022737"/>
    </source>
</evidence>
<dbReference type="Gene3D" id="3.80.10.10">
    <property type="entry name" value="Ribonuclease Inhibitor"/>
    <property type="match status" value="3"/>
</dbReference>
<feature type="region of interest" description="Disordered" evidence="4">
    <location>
        <begin position="883"/>
        <end position="1040"/>
    </location>
</feature>
<protein>
    <recommendedName>
        <fullName evidence="7">LRRCT domain-containing protein</fullName>
    </recommendedName>
</protein>
<dbReference type="InterPro" id="IPR003591">
    <property type="entry name" value="Leu-rich_rpt_typical-subtyp"/>
</dbReference>
<keyword evidence="6" id="KW-1185">Reference proteome</keyword>
<name>A0AAE1CUT4_9GAST</name>
<feature type="compositionally biased region" description="Low complexity" evidence="4">
    <location>
        <begin position="480"/>
        <end position="491"/>
    </location>
</feature>
<sequence length="1040" mass="115135">MGSSRGQGTCQSRCRSCSGEMADCSRSGLAAPPRQYPLGTRIINIEGNHIRALGSGSFTRQPNIEVLKAAGNRIRRLNNDAFSRPFPGLVTLELSRNRIRRISGNALRNMANLDTLDLSRNQIRSLRRIFHGTPNLYQLKLSRNQIRVLGENDLAPLTTVHSVDLTSNQISTIHPRAFKNLRRLRYLYLNQNPIGLMSAMEIGSQVLQMVDLSHAQLLAVPQPFPASTREMRLDHNLIERVNHTDFLSIQNLQMLTMNDNKLNFFADGALSHLTNLREIWLRNNDLVYIPRNLPDAVGRVVMTANSIQEIETNLFGENSQLASLSVQNNQLNRIQPNTFSAPPYQSRTTSSIGYSQTPSGELRAPAHLPIGPDRTTSSTGYSQTPSGESRVPAHLPISPEQPAQQDTAKHLQSKTTSSIGYSQTPSGELRAPAHLPIGPDRTTSSTGYSQTPSGESRVPAHLPISPEQPAQQDTAKHLQSRTTSSTRYSQTPSGESRAPPHLPIGPEQPAQPDIAKHLQVSHAPQRTSLSVQNNQLNTIQPTPSGESRAPAHLPISPEQPAQHDTAKHLQSRTTSSTGYSQTPSGEPRESRAPAHLPISPEQPAQPDTAKHLQVSHAPQRTSLSVQNNQLNTIQPNTFRTTSSTGYSQTPLGESRAPAHLPISPEQPAQQDAAKHLQVSHASQLALLLIQNTFSGLRFLQHLDFQSNQLTVLETDTFVGLGSLATLMLSNNPLSRIDAGAFSNLANLTTLTLSYVDNGEFDLAYNFLPEMLRLKNLQLFASPQLAQSVMDKLREAGHVTPLSQLETLDVSHSNLETVPSRVRQLFPNIRAFLLDGNPLRCTHSLRWLREWMDEAGSTVQFYQQTEPTCSTPLRLRDRPITSLASNEWGSESEADSPSLTPGGYGGSVANDQPQERRMRGRHFRRTPVKARESGQIEAEGEEGKTEQKIARPMNMVLARGYGLGKRGKRGQAGGPKKLNRKNGKKDKKGKKGRRQGRRGRKGKKAGKGKKKGRKERKNRKYRKNRERKRRRGVTINTRREA</sequence>
<evidence type="ECO:0000313" key="6">
    <source>
        <dbReference type="Proteomes" id="UP001283361"/>
    </source>
</evidence>
<keyword evidence="2" id="KW-0732">Signal</keyword>
<proteinExistence type="predicted"/>
<evidence type="ECO:0008006" key="7">
    <source>
        <dbReference type="Google" id="ProtNLM"/>
    </source>
</evidence>
<feature type="compositionally biased region" description="Polar residues" evidence="4">
    <location>
        <begin position="441"/>
        <end position="454"/>
    </location>
</feature>
<dbReference type="InterPro" id="IPR050328">
    <property type="entry name" value="Dev_Immune_Receptor"/>
</dbReference>
<gene>
    <name evidence="5" type="ORF">RRG08_066814</name>
</gene>
<feature type="compositionally biased region" description="Basic residues" evidence="4">
    <location>
        <begin position="976"/>
        <end position="1031"/>
    </location>
</feature>
<comment type="caution">
    <text evidence="5">The sequence shown here is derived from an EMBL/GenBank/DDBJ whole genome shotgun (WGS) entry which is preliminary data.</text>
</comment>
<feature type="compositionally biased region" description="Polar residues" evidence="4">
    <location>
        <begin position="413"/>
        <end position="426"/>
    </location>
</feature>
<reference evidence="5" key="1">
    <citation type="journal article" date="2023" name="G3 (Bethesda)">
        <title>A reference genome for the long-term kleptoplast-retaining sea slug Elysia crispata morphotype clarki.</title>
        <authorList>
            <person name="Eastman K.E."/>
            <person name="Pendleton A.L."/>
            <person name="Shaikh M.A."/>
            <person name="Suttiyut T."/>
            <person name="Ogas R."/>
            <person name="Tomko P."/>
            <person name="Gavelis G."/>
            <person name="Widhalm J.R."/>
            <person name="Wisecaver J.H."/>
        </authorList>
    </citation>
    <scope>NUCLEOTIDE SEQUENCE</scope>
    <source>
        <strain evidence="5">ECLA1</strain>
    </source>
</reference>
<feature type="compositionally biased region" description="Polar residues" evidence="4">
    <location>
        <begin position="571"/>
        <end position="584"/>
    </location>
</feature>
<dbReference type="GO" id="GO:0005615">
    <property type="term" value="C:extracellular space"/>
    <property type="evidence" value="ECO:0007669"/>
    <property type="project" value="TreeGrafter"/>
</dbReference>
<keyword evidence="3" id="KW-0677">Repeat</keyword>
<dbReference type="GO" id="GO:0031012">
    <property type="term" value="C:extracellular matrix"/>
    <property type="evidence" value="ECO:0007669"/>
    <property type="project" value="TreeGrafter"/>
</dbReference>
<evidence type="ECO:0000313" key="5">
    <source>
        <dbReference type="EMBL" id="KAK3738013.1"/>
    </source>
</evidence>
<dbReference type="AlphaFoldDB" id="A0AAE1CUT4"/>
<dbReference type="Pfam" id="PF13855">
    <property type="entry name" value="LRR_8"/>
    <property type="match status" value="4"/>
</dbReference>
<evidence type="ECO:0000256" key="1">
    <source>
        <dbReference type="ARBA" id="ARBA00022614"/>
    </source>
</evidence>
<dbReference type="SMART" id="SM00369">
    <property type="entry name" value="LRR_TYP"/>
    <property type="match status" value="13"/>
</dbReference>
<feature type="compositionally biased region" description="Polar residues" evidence="4">
    <location>
        <begin position="374"/>
        <end position="387"/>
    </location>
</feature>
<dbReference type="PANTHER" id="PTHR24373">
    <property type="entry name" value="SLIT RELATED LEUCINE-RICH REPEAT NEURONAL PROTEIN"/>
    <property type="match status" value="1"/>
</dbReference>
<feature type="compositionally biased region" description="Polar residues" evidence="4">
    <location>
        <begin position="334"/>
        <end position="359"/>
    </location>
</feature>
<dbReference type="EMBL" id="JAWDGP010006607">
    <property type="protein sequence ID" value="KAK3738013.1"/>
    <property type="molecule type" value="Genomic_DNA"/>
</dbReference>
<dbReference type="Proteomes" id="UP001283361">
    <property type="component" value="Unassembled WGS sequence"/>
</dbReference>
<accession>A0AAE1CUT4</accession>
<feature type="region of interest" description="Disordered" evidence="4">
    <location>
        <begin position="334"/>
        <end position="675"/>
    </location>
</feature>
<evidence type="ECO:0000256" key="2">
    <source>
        <dbReference type="ARBA" id="ARBA00022729"/>
    </source>
</evidence>
<feature type="compositionally biased region" description="Basic residues" evidence="4">
    <location>
        <begin position="917"/>
        <end position="927"/>
    </location>
</feature>
<keyword evidence="1" id="KW-0433">Leucine-rich repeat</keyword>
<dbReference type="SUPFAM" id="SSF52058">
    <property type="entry name" value="L domain-like"/>
    <property type="match status" value="2"/>
</dbReference>